<dbReference type="AlphaFoldDB" id="A0A7J7LYV1"/>
<keyword evidence="5 10" id="KW-0812">Transmembrane</keyword>
<dbReference type="EMBL" id="JACGCM010001879">
    <property type="protein sequence ID" value="KAF6147777.1"/>
    <property type="molecule type" value="Genomic_DNA"/>
</dbReference>
<comment type="subcellular location">
    <subcellularLocation>
        <location evidence="1">Plastid</location>
        <location evidence="1">Chloroplast membrane</location>
        <topology evidence="1">Multi-pass membrane protein</topology>
    </subcellularLocation>
</comment>
<dbReference type="PANTHER" id="PTHR31620:SF15">
    <property type="entry name" value="PROTEIN RETICULATA-RELATED 2, CHLOROPLASTIC-RELATED"/>
    <property type="match status" value="1"/>
</dbReference>
<evidence type="ECO:0000256" key="4">
    <source>
        <dbReference type="ARBA" id="ARBA00022640"/>
    </source>
</evidence>
<keyword evidence="8 10" id="KW-0472">Membrane</keyword>
<keyword evidence="12" id="KW-1185">Reference proteome</keyword>
<keyword evidence="6" id="KW-0809">Transit peptide</keyword>
<evidence type="ECO:0000313" key="11">
    <source>
        <dbReference type="EMBL" id="KAF6147777.1"/>
    </source>
</evidence>
<evidence type="ECO:0000256" key="9">
    <source>
        <dbReference type="SAM" id="MobiDB-lite"/>
    </source>
</evidence>
<keyword evidence="4" id="KW-0934">Plastid</keyword>
<dbReference type="InterPro" id="IPR021825">
    <property type="entry name" value="RETICULATA-related"/>
</dbReference>
<evidence type="ECO:0000313" key="12">
    <source>
        <dbReference type="Proteomes" id="UP000541444"/>
    </source>
</evidence>
<dbReference type="Pfam" id="PF11891">
    <property type="entry name" value="RETICULATA-like"/>
    <property type="match status" value="1"/>
</dbReference>
<keyword evidence="3" id="KW-0150">Chloroplast</keyword>
<evidence type="ECO:0000256" key="2">
    <source>
        <dbReference type="ARBA" id="ARBA00010793"/>
    </source>
</evidence>
<gene>
    <name evidence="11" type="ORF">GIB67_006750</name>
</gene>
<feature type="transmembrane region" description="Helical" evidence="10">
    <location>
        <begin position="173"/>
        <end position="193"/>
    </location>
</feature>
<accession>A0A7J7LYV1</accession>
<comment type="caution">
    <text evidence="11">The sequence shown here is derived from an EMBL/GenBank/DDBJ whole genome shotgun (WGS) entry which is preliminary data.</text>
</comment>
<sequence>MSSMMMMIQQHHHLRVRVHHYPKLNSNTNTSTSRCLHFKLSSSSISLFITRALSNPSIVHHDHYLNLDTNSATTTGAGDGHDGSSCNGNGGGGGGGDNNNNDGSSYSSSGGDHAGGNIFGVILGMFLNGWRSRVAADPQFPFKVLMEEVVGVSSNVAGDMACRPNFGLNELDFVFSTLVVGAIVNFVLMYLLAPTLVSSSASVLPSIFCKCPSTSMFESGAHFTLAQRLGTFVFKGAQFAVVGFAAGLVGTTMTNGLVAFRNKINPKTAKDAPKKTSSPPTLLNAATWAMHMGLSANLRYQSLNGVEFLLEKGLPPLGFKACVLLLRCFNNVIGGVSFVALARLTGSQKVVPDDAISKSEEVMRVSP</sequence>
<dbReference type="PANTHER" id="PTHR31620">
    <property type="entry name" value="PROTEIN RETICULATA-RELATED 2, CHLOROPLASTIC-RELATED"/>
    <property type="match status" value="1"/>
</dbReference>
<name>A0A7J7LYV1_9MAGN</name>
<feature type="transmembrane region" description="Helical" evidence="10">
    <location>
        <begin position="239"/>
        <end position="260"/>
    </location>
</feature>
<evidence type="ECO:0000256" key="1">
    <source>
        <dbReference type="ARBA" id="ARBA00004508"/>
    </source>
</evidence>
<organism evidence="11 12">
    <name type="scientific">Kingdonia uniflora</name>
    <dbReference type="NCBI Taxonomy" id="39325"/>
    <lineage>
        <taxon>Eukaryota</taxon>
        <taxon>Viridiplantae</taxon>
        <taxon>Streptophyta</taxon>
        <taxon>Embryophyta</taxon>
        <taxon>Tracheophyta</taxon>
        <taxon>Spermatophyta</taxon>
        <taxon>Magnoliopsida</taxon>
        <taxon>Ranunculales</taxon>
        <taxon>Circaeasteraceae</taxon>
        <taxon>Kingdonia</taxon>
    </lineage>
</organism>
<evidence type="ECO:0000256" key="7">
    <source>
        <dbReference type="ARBA" id="ARBA00022989"/>
    </source>
</evidence>
<reference evidence="11 12" key="1">
    <citation type="journal article" date="2020" name="IScience">
        <title>Genome Sequencing of the Endangered Kingdonia uniflora (Circaeasteraceae, Ranunculales) Reveals Potential Mechanisms of Evolutionary Specialization.</title>
        <authorList>
            <person name="Sun Y."/>
            <person name="Deng T."/>
            <person name="Zhang A."/>
            <person name="Moore M.J."/>
            <person name="Landis J.B."/>
            <person name="Lin N."/>
            <person name="Zhang H."/>
            <person name="Zhang X."/>
            <person name="Huang J."/>
            <person name="Zhang X."/>
            <person name="Sun H."/>
            <person name="Wang H."/>
        </authorList>
    </citation>
    <scope>NUCLEOTIDE SEQUENCE [LARGE SCALE GENOMIC DNA]</scope>
    <source>
        <strain evidence="11">TB1705</strain>
        <tissue evidence="11">Leaf</tissue>
    </source>
</reference>
<dbReference type="OrthoDB" id="497268at2759"/>
<evidence type="ECO:0000256" key="5">
    <source>
        <dbReference type="ARBA" id="ARBA00022692"/>
    </source>
</evidence>
<evidence type="ECO:0000256" key="10">
    <source>
        <dbReference type="SAM" id="Phobius"/>
    </source>
</evidence>
<dbReference type="GO" id="GO:0031969">
    <property type="term" value="C:chloroplast membrane"/>
    <property type="evidence" value="ECO:0007669"/>
    <property type="project" value="UniProtKB-SubCell"/>
</dbReference>
<comment type="similarity">
    <text evidence="2">Belongs to the RETICULATA family.</text>
</comment>
<feature type="compositionally biased region" description="Gly residues" evidence="9">
    <location>
        <begin position="88"/>
        <end position="97"/>
    </location>
</feature>
<feature type="compositionally biased region" description="Low complexity" evidence="9">
    <location>
        <begin position="98"/>
        <end position="108"/>
    </location>
</feature>
<proteinExistence type="inferred from homology"/>
<feature type="region of interest" description="Disordered" evidence="9">
    <location>
        <begin position="75"/>
        <end position="108"/>
    </location>
</feature>
<evidence type="ECO:0000256" key="6">
    <source>
        <dbReference type="ARBA" id="ARBA00022946"/>
    </source>
</evidence>
<evidence type="ECO:0000256" key="8">
    <source>
        <dbReference type="ARBA" id="ARBA00023136"/>
    </source>
</evidence>
<evidence type="ECO:0000256" key="3">
    <source>
        <dbReference type="ARBA" id="ARBA00022528"/>
    </source>
</evidence>
<keyword evidence="7 10" id="KW-1133">Transmembrane helix</keyword>
<protein>
    <submittedName>
        <fullName evidence="11">Uncharacterized protein</fullName>
    </submittedName>
</protein>
<dbReference type="Proteomes" id="UP000541444">
    <property type="component" value="Unassembled WGS sequence"/>
</dbReference>